<feature type="region of interest" description="Disordered" evidence="2">
    <location>
        <begin position="268"/>
        <end position="303"/>
    </location>
</feature>
<reference evidence="3" key="1">
    <citation type="submission" date="2015-12" db="EMBL/GenBank/DDBJ databases">
        <title>De novo transcriptome assembly of four potential Pierce s Disease insect vectors from Arizona vineyards.</title>
        <authorList>
            <person name="Tassone E.E."/>
        </authorList>
    </citation>
    <scope>NUCLEOTIDE SEQUENCE</scope>
</reference>
<evidence type="ECO:0000313" key="3">
    <source>
        <dbReference type="EMBL" id="JAS12678.1"/>
    </source>
</evidence>
<evidence type="ECO:0000256" key="1">
    <source>
        <dbReference type="SAM" id="Coils"/>
    </source>
</evidence>
<feature type="non-terminal residue" evidence="3">
    <location>
        <position position="1"/>
    </location>
</feature>
<accession>A0A1B6CGX4</accession>
<organism evidence="3">
    <name type="scientific">Clastoptera arizonana</name>
    <name type="common">Arizona spittle bug</name>
    <dbReference type="NCBI Taxonomy" id="38151"/>
    <lineage>
        <taxon>Eukaryota</taxon>
        <taxon>Metazoa</taxon>
        <taxon>Ecdysozoa</taxon>
        <taxon>Arthropoda</taxon>
        <taxon>Hexapoda</taxon>
        <taxon>Insecta</taxon>
        <taxon>Pterygota</taxon>
        <taxon>Neoptera</taxon>
        <taxon>Paraneoptera</taxon>
        <taxon>Hemiptera</taxon>
        <taxon>Auchenorrhyncha</taxon>
        <taxon>Cercopoidea</taxon>
        <taxon>Clastopteridae</taxon>
        <taxon>Clastoptera</taxon>
    </lineage>
</organism>
<evidence type="ECO:0000256" key="2">
    <source>
        <dbReference type="SAM" id="MobiDB-lite"/>
    </source>
</evidence>
<proteinExistence type="predicted"/>
<keyword evidence="1" id="KW-0175">Coiled coil</keyword>
<feature type="compositionally biased region" description="Basic and acidic residues" evidence="2">
    <location>
        <begin position="268"/>
        <end position="280"/>
    </location>
</feature>
<protein>
    <submittedName>
        <fullName evidence="3">Uncharacterized protein</fullName>
    </submittedName>
</protein>
<name>A0A1B6CGX4_9HEMI</name>
<sequence>PLPPRFKMQIPHQTSLPYNFAPHQANIEGGQAHVPTVIEVLRQKLAEAEVSLEVEKLTVDELKARISEETQKYEQAVLHAQQLHQEVEQHKIYLKEIESKNESLRENIEAEKNRMAYLMKMKDPSPEFLKEREEGLIILQDERAKNAELVEVYKSLQEQLATAENELENLKSKPEIQDALQKLSELNEYEARIQLEYECANDIAREVETEKAMNDQLAGELDQVKRTILVKKRFLENIISEKNKLQAKLDEMVLELDHYTQREKMMGNKIKTIEDQDLSHSKRRRSSSPRSPIAHSTPISKQEANSALQKLITERENLNSEFSRLNEQKDLLSKSLIELRQENDQLKKEISGIKKHRTIN</sequence>
<dbReference type="EMBL" id="GEDC01024620">
    <property type="protein sequence ID" value="JAS12678.1"/>
    <property type="molecule type" value="Transcribed_RNA"/>
</dbReference>
<gene>
    <name evidence="3" type="ORF">g.7304</name>
</gene>
<feature type="coiled-coil region" evidence="1">
    <location>
        <begin position="207"/>
        <end position="262"/>
    </location>
</feature>
<dbReference type="AlphaFoldDB" id="A0A1B6CGX4"/>
<feature type="coiled-coil region" evidence="1">
    <location>
        <begin position="38"/>
        <end position="173"/>
    </location>
</feature>